<reference evidence="1" key="1">
    <citation type="submission" date="2018-05" db="EMBL/GenBank/DDBJ databases">
        <authorList>
            <person name="Lanie J.A."/>
            <person name="Ng W.-L."/>
            <person name="Kazmierczak K.M."/>
            <person name="Andrzejewski T.M."/>
            <person name="Davidsen T.M."/>
            <person name="Wayne K.J."/>
            <person name="Tettelin H."/>
            <person name="Glass J.I."/>
            <person name="Rusch D."/>
            <person name="Podicherti R."/>
            <person name="Tsui H.-C.T."/>
            <person name="Winkler M.E."/>
        </authorList>
    </citation>
    <scope>NUCLEOTIDE SEQUENCE</scope>
</reference>
<sequence>LKKGRLVIVFFLMTLGNDFILQGQTADSVFTLSPSYHPISPLVVNPFPEMPRPIGWSGDTLYHPIGLLNDNYGKRNITVTIDSDWSYITFTETLDGEIIRVPFSAPVEWYFRENMYINRHLKFIETVSLGGEGSRGRDSKRKSQTLEVVGVELGKLGRASLRVRGNVNISGKMVFQDQELVRSSINETQSTHIEFDQKQNFNIEGKVGDRVSVFMDQDSERDFDFENNIRISYEGAEDDILQKMEAGNISLSLPSTQYVTFSGTNKGLYGLKAISQLGPIDITTIASIEQTKKEQQAWEGGSQSQTLKIKDYDYIKNQYFFLH</sequence>
<dbReference type="AlphaFoldDB" id="A0A381Z5D2"/>
<feature type="non-terminal residue" evidence="1">
    <location>
        <position position="323"/>
    </location>
</feature>
<feature type="non-terminal residue" evidence="1">
    <location>
        <position position="1"/>
    </location>
</feature>
<accession>A0A381Z5D2</accession>
<protein>
    <submittedName>
        <fullName evidence="1">Uncharacterized protein</fullName>
    </submittedName>
</protein>
<dbReference type="EMBL" id="UINC01020025">
    <property type="protein sequence ID" value="SVA84496.1"/>
    <property type="molecule type" value="Genomic_DNA"/>
</dbReference>
<proteinExistence type="predicted"/>
<gene>
    <name evidence="1" type="ORF">METZ01_LOCUS137350</name>
</gene>
<name>A0A381Z5D2_9ZZZZ</name>
<organism evidence="1">
    <name type="scientific">marine metagenome</name>
    <dbReference type="NCBI Taxonomy" id="408172"/>
    <lineage>
        <taxon>unclassified sequences</taxon>
        <taxon>metagenomes</taxon>
        <taxon>ecological metagenomes</taxon>
    </lineage>
</organism>
<evidence type="ECO:0000313" key="1">
    <source>
        <dbReference type="EMBL" id="SVA84496.1"/>
    </source>
</evidence>